<sequence length="212" mass="24746">MFKVLCISIGIFLLIHPCFAQGIFNQKKTQTRYKIEQIAKLRLYLEYLKTGYSTVHTGLSLIGDIKKGDFDLHSLFFQDLYTVKPVFRKYSKCNHITNNIKLIQSEIQDIISFLNSENLFVQPDIISIENSVADFYSQLINDLFQLGEILSNGFVQMKDAERFERIDKLLVSVEDKRSWVTKFGQKIRLLSMHRRMSSSDIKQLDNLSVQYK</sequence>
<feature type="chain" id="PRO_5012048747" description="TerB family tellurite resistance protein" evidence="1">
    <location>
        <begin position="21"/>
        <end position="212"/>
    </location>
</feature>
<dbReference type="AlphaFoldDB" id="A0A1N6KB90"/>
<feature type="signal peptide" evidence="1">
    <location>
        <begin position="1"/>
        <end position="20"/>
    </location>
</feature>
<proteinExistence type="predicted"/>
<dbReference type="EMBL" id="FSRA01000002">
    <property type="protein sequence ID" value="SIO53820.1"/>
    <property type="molecule type" value="Genomic_DNA"/>
</dbReference>
<evidence type="ECO:0000256" key="1">
    <source>
        <dbReference type="SAM" id="SignalP"/>
    </source>
</evidence>
<protein>
    <recommendedName>
        <fullName evidence="4">TerB family tellurite resistance protein</fullName>
    </recommendedName>
</protein>
<dbReference type="RefSeq" id="WP_074242708.1">
    <property type="nucleotide sequence ID" value="NZ_FSRA01000002.1"/>
</dbReference>
<evidence type="ECO:0000313" key="2">
    <source>
        <dbReference type="EMBL" id="SIO53820.1"/>
    </source>
</evidence>
<name>A0A1N6KB90_9BACT</name>
<reference evidence="2 3" key="1">
    <citation type="submission" date="2016-11" db="EMBL/GenBank/DDBJ databases">
        <authorList>
            <person name="Jaros S."/>
            <person name="Januszkiewicz K."/>
            <person name="Wedrychowicz H."/>
        </authorList>
    </citation>
    <scope>NUCLEOTIDE SEQUENCE [LARGE SCALE GENOMIC DNA]</scope>
    <source>
        <strain evidence="2 3">DSM 24787</strain>
    </source>
</reference>
<keyword evidence="1" id="KW-0732">Signal</keyword>
<organism evidence="2 3">
    <name type="scientific">Chitinophaga niabensis</name>
    <dbReference type="NCBI Taxonomy" id="536979"/>
    <lineage>
        <taxon>Bacteria</taxon>
        <taxon>Pseudomonadati</taxon>
        <taxon>Bacteroidota</taxon>
        <taxon>Chitinophagia</taxon>
        <taxon>Chitinophagales</taxon>
        <taxon>Chitinophagaceae</taxon>
        <taxon>Chitinophaga</taxon>
    </lineage>
</organism>
<gene>
    <name evidence="2" type="ORF">SAMN04488055_5486</name>
</gene>
<dbReference type="STRING" id="536979.SAMN04488055_5486"/>
<evidence type="ECO:0008006" key="4">
    <source>
        <dbReference type="Google" id="ProtNLM"/>
    </source>
</evidence>
<accession>A0A1N6KB90</accession>
<keyword evidence="3" id="KW-1185">Reference proteome</keyword>
<dbReference type="OrthoDB" id="673795at2"/>
<evidence type="ECO:0000313" key="3">
    <source>
        <dbReference type="Proteomes" id="UP000185003"/>
    </source>
</evidence>
<dbReference type="Proteomes" id="UP000185003">
    <property type="component" value="Unassembled WGS sequence"/>
</dbReference>